<dbReference type="Proteomes" id="UP001054945">
    <property type="component" value="Unassembled WGS sequence"/>
</dbReference>
<protein>
    <submittedName>
        <fullName evidence="1">Uncharacterized protein</fullName>
    </submittedName>
</protein>
<evidence type="ECO:0000313" key="2">
    <source>
        <dbReference type="Proteomes" id="UP001054945"/>
    </source>
</evidence>
<organism evidence="1 2">
    <name type="scientific">Caerostris extrusa</name>
    <name type="common">Bark spider</name>
    <name type="synonym">Caerostris bankana</name>
    <dbReference type="NCBI Taxonomy" id="172846"/>
    <lineage>
        <taxon>Eukaryota</taxon>
        <taxon>Metazoa</taxon>
        <taxon>Ecdysozoa</taxon>
        <taxon>Arthropoda</taxon>
        <taxon>Chelicerata</taxon>
        <taxon>Arachnida</taxon>
        <taxon>Araneae</taxon>
        <taxon>Araneomorphae</taxon>
        <taxon>Entelegynae</taxon>
        <taxon>Araneoidea</taxon>
        <taxon>Araneidae</taxon>
        <taxon>Caerostris</taxon>
    </lineage>
</organism>
<reference evidence="1 2" key="1">
    <citation type="submission" date="2021-06" db="EMBL/GenBank/DDBJ databases">
        <title>Caerostris extrusa draft genome.</title>
        <authorList>
            <person name="Kono N."/>
            <person name="Arakawa K."/>
        </authorList>
    </citation>
    <scope>NUCLEOTIDE SEQUENCE [LARGE SCALE GENOMIC DNA]</scope>
</reference>
<dbReference type="EMBL" id="BPLR01002429">
    <property type="protein sequence ID" value="GIX73588.1"/>
    <property type="molecule type" value="Genomic_DNA"/>
</dbReference>
<accession>A0AAV4MMK7</accession>
<keyword evidence="2" id="KW-1185">Reference proteome</keyword>
<sequence length="124" mass="13702">MSSAFTEVGTVRIGMTSVNCQILLFSSYTRYPPPLVYRLEKFFSKGRRLRSRKLEQFGLGCPGEKFGTTYLPVSSGLQPIDIPLEIFEGASMLSADGQRPEGMTSWRRVAEDARGPCSRGLGCV</sequence>
<evidence type="ECO:0000313" key="1">
    <source>
        <dbReference type="EMBL" id="GIX73588.1"/>
    </source>
</evidence>
<gene>
    <name evidence="1" type="ORF">CEXT_101391</name>
</gene>
<comment type="caution">
    <text evidence="1">The sequence shown here is derived from an EMBL/GenBank/DDBJ whole genome shotgun (WGS) entry which is preliminary data.</text>
</comment>
<name>A0AAV4MMK7_CAEEX</name>
<dbReference type="AlphaFoldDB" id="A0AAV4MMK7"/>
<proteinExistence type="predicted"/>